<evidence type="ECO:0000313" key="3">
    <source>
        <dbReference type="Proteomes" id="UP000305067"/>
    </source>
</evidence>
<reference evidence="2 3" key="1">
    <citation type="journal article" date="2019" name="Nat. Ecol. Evol.">
        <title>Megaphylogeny resolves global patterns of mushroom evolution.</title>
        <authorList>
            <person name="Varga T."/>
            <person name="Krizsan K."/>
            <person name="Foldi C."/>
            <person name="Dima B."/>
            <person name="Sanchez-Garcia M."/>
            <person name="Sanchez-Ramirez S."/>
            <person name="Szollosi G.J."/>
            <person name="Szarkandi J.G."/>
            <person name="Papp V."/>
            <person name="Albert L."/>
            <person name="Andreopoulos W."/>
            <person name="Angelini C."/>
            <person name="Antonin V."/>
            <person name="Barry K.W."/>
            <person name="Bougher N.L."/>
            <person name="Buchanan P."/>
            <person name="Buyck B."/>
            <person name="Bense V."/>
            <person name="Catcheside P."/>
            <person name="Chovatia M."/>
            <person name="Cooper J."/>
            <person name="Damon W."/>
            <person name="Desjardin D."/>
            <person name="Finy P."/>
            <person name="Geml J."/>
            <person name="Haridas S."/>
            <person name="Hughes K."/>
            <person name="Justo A."/>
            <person name="Karasinski D."/>
            <person name="Kautmanova I."/>
            <person name="Kiss B."/>
            <person name="Kocsube S."/>
            <person name="Kotiranta H."/>
            <person name="LaButti K.M."/>
            <person name="Lechner B.E."/>
            <person name="Liimatainen K."/>
            <person name="Lipzen A."/>
            <person name="Lukacs Z."/>
            <person name="Mihaltcheva S."/>
            <person name="Morgado L.N."/>
            <person name="Niskanen T."/>
            <person name="Noordeloos M.E."/>
            <person name="Ohm R.A."/>
            <person name="Ortiz-Santana B."/>
            <person name="Ovrebo C."/>
            <person name="Racz N."/>
            <person name="Riley R."/>
            <person name="Savchenko A."/>
            <person name="Shiryaev A."/>
            <person name="Soop K."/>
            <person name="Spirin V."/>
            <person name="Szebenyi C."/>
            <person name="Tomsovsky M."/>
            <person name="Tulloss R.E."/>
            <person name="Uehling J."/>
            <person name="Grigoriev I.V."/>
            <person name="Vagvolgyi C."/>
            <person name="Papp T."/>
            <person name="Martin F.M."/>
            <person name="Miettinen O."/>
            <person name="Hibbett D.S."/>
            <person name="Nagy L.G."/>
        </authorList>
    </citation>
    <scope>NUCLEOTIDE SEQUENCE [LARGE SCALE GENOMIC DNA]</scope>
    <source>
        <strain evidence="2 3">CBS 309.79</strain>
    </source>
</reference>
<name>A0A5C3QNW4_9AGAR</name>
<organism evidence="2 3">
    <name type="scientific">Pterulicium gracile</name>
    <dbReference type="NCBI Taxonomy" id="1884261"/>
    <lineage>
        <taxon>Eukaryota</taxon>
        <taxon>Fungi</taxon>
        <taxon>Dikarya</taxon>
        <taxon>Basidiomycota</taxon>
        <taxon>Agaricomycotina</taxon>
        <taxon>Agaricomycetes</taxon>
        <taxon>Agaricomycetidae</taxon>
        <taxon>Agaricales</taxon>
        <taxon>Pleurotineae</taxon>
        <taxon>Pterulaceae</taxon>
        <taxon>Pterulicium</taxon>
    </lineage>
</organism>
<feature type="region of interest" description="Disordered" evidence="1">
    <location>
        <begin position="55"/>
        <end position="149"/>
    </location>
</feature>
<accession>A0A5C3QNW4</accession>
<sequence>MPHFTRPVRSRYFDLMPTFAMVVERDLPRYRSLIYEERHSVVLYFEVPLAAPPAVAAPPVATPPAVVPTAVVSTPGPSVTSTQSPSPPILSSTSSSSSSTSTASSSTTSSSPTSSSSSVITSEGEDLESDANSGEPKFEDASLLTQNEP</sequence>
<evidence type="ECO:0000313" key="2">
    <source>
        <dbReference type="EMBL" id="TFL03663.1"/>
    </source>
</evidence>
<gene>
    <name evidence="2" type="ORF">BDV98DRAFT_591503</name>
</gene>
<evidence type="ECO:0000256" key="1">
    <source>
        <dbReference type="SAM" id="MobiDB-lite"/>
    </source>
</evidence>
<keyword evidence="3" id="KW-1185">Reference proteome</keyword>
<feature type="compositionally biased region" description="Low complexity" evidence="1">
    <location>
        <begin position="67"/>
        <end position="122"/>
    </location>
</feature>
<protein>
    <submittedName>
        <fullName evidence="2">Uncharacterized protein</fullName>
    </submittedName>
</protein>
<proteinExistence type="predicted"/>
<dbReference type="AlphaFoldDB" id="A0A5C3QNW4"/>
<dbReference type="EMBL" id="ML178820">
    <property type="protein sequence ID" value="TFL03663.1"/>
    <property type="molecule type" value="Genomic_DNA"/>
</dbReference>
<dbReference type="Proteomes" id="UP000305067">
    <property type="component" value="Unassembled WGS sequence"/>
</dbReference>